<evidence type="ECO:0000256" key="7">
    <source>
        <dbReference type="ARBA" id="ARBA00023033"/>
    </source>
</evidence>
<dbReference type="PANTHER" id="PTHR46206:SF2">
    <property type="entry name" value="CYTOCHROME P450 MONOOXYGENASE AUSG-RELATED"/>
    <property type="match status" value="1"/>
</dbReference>
<feature type="binding site" description="axial binding residue" evidence="8">
    <location>
        <position position="541"/>
    </location>
    <ligand>
        <name>heme</name>
        <dbReference type="ChEBI" id="CHEBI:30413"/>
    </ligand>
    <ligandPart>
        <name>Fe</name>
        <dbReference type="ChEBI" id="CHEBI:18248"/>
    </ligandPart>
</feature>
<dbReference type="Gene3D" id="1.10.630.10">
    <property type="entry name" value="Cytochrome P450"/>
    <property type="match status" value="1"/>
</dbReference>
<dbReference type="PRINTS" id="PR00385">
    <property type="entry name" value="P450"/>
</dbReference>
<dbReference type="PRINTS" id="PR00465">
    <property type="entry name" value="EP450IV"/>
</dbReference>
<evidence type="ECO:0000256" key="3">
    <source>
        <dbReference type="ARBA" id="ARBA00022617"/>
    </source>
</evidence>
<keyword evidence="7 9" id="KW-0503">Monooxygenase</keyword>
<organism evidence="12 13">
    <name type="scientific">Xylaria bambusicola</name>
    <dbReference type="NCBI Taxonomy" id="326684"/>
    <lineage>
        <taxon>Eukaryota</taxon>
        <taxon>Fungi</taxon>
        <taxon>Dikarya</taxon>
        <taxon>Ascomycota</taxon>
        <taxon>Pezizomycotina</taxon>
        <taxon>Sordariomycetes</taxon>
        <taxon>Xylariomycetidae</taxon>
        <taxon>Xylariales</taxon>
        <taxon>Xylariaceae</taxon>
        <taxon>Xylaria</taxon>
    </lineage>
</organism>
<keyword evidence="13" id="KW-1185">Reference proteome</keyword>
<dbReference type="InterPro" id="IPR036396">
    <property type="entry name" value="Cyt_P450_sf"/>
</dbReference>
<evidence type="ECO:0000256" key="1">
    <source>
        <dbReference type="ARBA" id="ARBA00001971"/>
    </source>
</evidence>
<dbReference type="InterPro" id="IPR002403">
    <property type="entry name" value="Cyt_P450_E_grp-IV"/>
</dbReference>
<comment type="caution">
    <text evidence="12">The sequence shown here is derived from an EMBL/GenBank/DDBJ whole genome shotgun (WGS) entry which is preliminary data.</text>
</comment>
<evidence type="ECO:0000256" key="4">
    <source>
        <dbReference type="ARBA" id="ARBA00022723"/>
    </source>
</evidence>
<gene>
    <name evidence="12" type="ORF">RRF57_005594</name>
</gene>
<dbReference type="InterPro" id="IPR001128">
    <property type="entry name" value="Cyt_P450"/>
</dbReference>
<dbReference type="GO" id="GO:0020037">
    <property type="term" value="F:heme binding"/>
    <property type="evidence" value="ECO:0007669"/>
    <property type="project" value="InterPro"/>
</dbReference>
<dbReference type="SUPFAM" id="SSF48264">
    <property type="entry name" value="Cytochrome P450"/>
    <property type="match status" value="1"/>
</dbReference>
<comment type="cofactor">
    <cofactor evidence="1 8">
        <name>heme</name>
        <dbReference type="ChEBI" id="CHEBI:30413"/>
    </cofactor>
</comment>
<feature type="region of interest" description="Disordered" evidence="10">
    <location>
        <begin position="1"/>
        <end position="34"/>
    </location>
</feature>
<dbReference type="Proteomes" id="UP001305414">
    <property type="component" value="Unassembled WGS sequence"/>
</dbReference>
<reference evidence="12 13" key="1">
    <citation type="submission" date="2023-10" db="EMBL/GenBank/DDBJ databases">
        <title>Draft genome sequence of Xylaria bambusicola isolate GMP-LS, the root and basal stem rot pathogen of sugarcane in Indonesia.</title>
        <authorList>
            <person name="Selvaraj P."/>
            <person name="Muralishankar V."/>
            <person name="Muruganantham S."/>
            <person name="Sp S."/>
            <person name="Haryani S."/>
            <person name="Lau K.J.X."/>
            <person name="Naqvi N.I."/>
        </authorList>
    </citation>
    <scope>NUCLEOTIDE SEQUENCE [LARGE SCALE GENOMIC DNA]</scope>
    <source>
        <strain evidence="12">GMP-LS</strain>
    </source>
</reference>
<evidence type="ECO:0000256" key="5">
    <source>
        <dbReference type="ARBA" id="ARBA00023002"/>
    </source>
</evidence>
<evidence type="ECO:0000313" key="13">
    <source>
        <dbReference type="Proteomes" id="UP001305414"/>
    </source>
</evidence>
<dbReference type="PANTHER" id="PTHR46206">
    <property type="entry name" value="CYTOCHROME P450"/>
    <property type="match status" value="1"/>
</dbReference>
<sequence>MGLSGFRGTTPRNSRAQVREDHSCPGELLTKQTPGQLRRDAPISPALMNSTIEQASSWLGVQIDAFAGRNLLGASVATAAVVLFVYLLSVRKATRLPLVNPNRTFEFSTSRVRKEWLTHAKQIIDTGLRRFPGRPFNMMAADVGLTTVLPPRFANEIRNNPDLSFVEFMAHLFFSNLPGFEPTREGMFDNDIGIVVIQKYLTSLARMTEPLSEEAEFALHDIYTDNEGEKVPRVLFLVKYFIELTTSDIFKKSDWHIENLKNINLAFVARLSSRIFLGEELCRNEEWLKITVNYTVDIMRAAEQLRQVPGPFRRMVHWFLPEAKGLRAEVRQAGDIIRPVLEKRRREKERHRAQGKPPVDYYDAIEWFEETAIEKGRSYDPEVVQLFLSTVAIHTTSDLLTVTLLDIARNPDIIEPLREEIRSVVKDGQLLKKGLGDMKLMDSVIKESLRLKPIGIVSMRRVATKPVSLSDGTYLPKGTKMAVSSYKMWDAETYALPDTWDGYRFLRMREGGGHDVITPHEALLVSTSERHLGFGHGKHACPGRFFAASELKVALAHILTKYDIKLPEGAEVKHRVTGASFYADPFAQLAIRRRPGATLGS</sequence>
<evidence type="ECO:0008006" key="14">
    <source>
        <dbReference type="Google" id="ProtNLM"/>
    </source>
</evidence>
<keyword evidence="11" id="KW-0472">Membrane</keyword>
<keyword evidence="5 9" id="KW-0560">Oxidoreductase</keyword>
<evidence type="ECO:0000313" key="12">
    <source>
        <dbReference type="EMBL" id="KAK5629879.1"/>
    </source>
</evidence>
<keyword evidence="4 8" id="KW-0479">Metal-binding</keyword>
<name>A0AAN7UQI6_9PEZI</name>
<accession>A0AAN7UQI6</accession>
<dbReference type="EMBL" id="JAWHQM010000013">
    <property type="protein sequence ID" value="KAK5629879.1"/>
    <property type="molecule type" value="Genomic_DNA"/>
</dbReference>
<dbReference type="AlphaFoldDB" id="A0AAN7UQI6"/>
<evidence type="ECO:0000256" key="11">
    <source>
        <dbReference type="SAM" id="Phobius"/>
    </source>
</evidence>
<dbReference type="GO" id="GO:0004497">
    <property type="term" value="F:monooxygenase activity"/>
    <property type="evidence" value="ECO:0007669"/>
    <property type="project" value="UniProtKB-KW"/>
</dbReference>
<comment type="similarity">
    <text evidence="2 9">Belongs to the cytochrome P450 family.</text>
</comment>
<evidence type="ECO:0000256" key="8">
    <source>
        <dbReference type="PIRSR" id="PIRSR602403-1"/>
    </source>
</evidence>
<protein>
    <recommendedName>
        <fullName evidence="14">Cytochrome P450</fullName>
    </recommendedName>
</protein>
<dbReference type="InterPro" id="IPR017972">
    <property type="entry name" value="Cyt_P450_CS"/>
</dbReference>
<proteinExistence type="inferred from homology"/>
<dbReference type="PROSITE" id="PS00086">
    <property type="entry name" value="CYTOCHROME_P450"/>
    <property type="match status" value="1"/>
</dbReference>
<evidence type="ECO:0000256" key="9">
    <source>
        <dbReference type="RuleBase" id="RU000461"/>
    </source>
</evidence>
<dbReference type="GO" id="GO:0005506">
    <property type="term" value="F:iron ion binding"/>
    <property type="evidence" value="ECO:0007669"/>
    <property type="project" value="InterPro"/>
</dbReference>
<keyword evidence="6 8" id="KW-0408">Iron</keyword>
<dbReference type="CDD" id="cd11041">
    <property type="entry name" value="CYP503A1-like"/>
    <property type="match status" value="1"/>
</dbReference>
<dbReference type="GO" id="GO:0016705">
    <property type="term" value="F:oxidoreductase activity, acting on paired donors, with incorporation or reduction of molecular oxygen"/>
    <property type="evidence" value="ECO:0007669"/>
    <property type="project" value="InterPro"/>
</dbReference>
<keyword evidence="11" id="KW-1133">Transmembrane helix</keyword>
<dbReference type="Pfam" id="PF00067">
    <property type="entry name" value="p450"/>
    <property type="match status" value="1"/>
</dbReference>
<evidence type="ECO:0000256" key="2">
    <source>
        <dbReference type="ARBA" id="ARBA00010617"/>
    </source>
</evidence>
<keyword evidence="3 8" id="KW-0349">Heme</keyword>
<feature type="transmembrane region" description="Helical" evidence="11">
    <location>
        <begin position="71"/>
        <end position="88"/>
    </location>
</feature>
<evidence type="ECO:0000256" key="6">
    <source>
        <dbReference type="ARBA" id="ARBA00023004"/>
    </source>
</evidence>
<keyword evidence="11" id="KW-0812">Transmembrane</keyword>
<evidence type="ECO:0000256" key="10">
    <source>
        <dbReference type="SAM" id="MobiDB-lite"/>
    </source>
</evidence>